<accession>A0ABP0FE03</accession>
<dbReference type="EMBL" id="CAWYQH010000035">
    <property type="protein sequence ID" value="CAK8676562.1"/>
    <property type="molecule type" value="Genomic_DNA"/>
</dbReference>
<evidence type="ECO:0000256" key="1">
    <source>
        <dbReference type="SAM" id="MobiDB-lite"/>
    </source>
</evidence>
<evidence type="ECO:0000313" key="3">
    <source>
        <dbReference type="Proteomes" id="UP001642483"/>
    </source>
</evidence>
<evidence type="ECO:0000313" key="2">
    <source>
        <dbReference type="EMBL" id="CAK8676562.1"/>
    </source>
</evidence>
<keyword evidence="3" id="KW-1185">Reference proteome</keyword>
<reference evidence="2 3" key="1">
    <citation type="submission" date="2024-02" db="EMBL/GenBank/DDBJ databases">
        <authorList>
            <person name="Daric V."/>
            <person name="Darras S."/>
        </authorList>
    </citation>
    <scope>NUCLEOTIDE SEQUENCE [LARGE SCALE GENOMIC DNA]</scope>
</reference>
<protein>
    <recommendedName>
        <fullName evidence="4">Outer dense fiber protein 3-like protein 2</fullName>
    </recommendedName>
</protein>
<feature type="region of interest" description="Disordered" evidence="1">
    <location>
        <begin position="1"/>
        <end position="29"/>
    </location>
</feature>
<gene>
    <name evidence="2" type="ORF">CVLEPA_LOCUS6021</name>
</gene>
<name>A0ABP0FE03_CLALP</name>
<comment type="caution">
    <text evidence="2">The sequence shown here is derived from an EMBL/GenBank/DDBJ whole genome shotgun (WGS) entry which is preliminary data.</text>
</comment>
<proteinExistence type="predicted"/>
<feature type="compositionally biased region" description="Basic and acidic residues" evidence="1">
    <location>
        <begin position="1"/>
        <end position="17"/>
    </location>
</feature>
<dbReference type="PANTHER" id="PTHR21580">
    <property type="entry name" value="SHIPPO-1-RELATED"/>
    <property type="match status" value="1"/>
</dbReference>
<dbReference type="InterPro" id="IPR010736">
    <property type="entry name" value="SHIPPO-rpt"/>
</dbReference>
<evidence type="ECO:0008006" key="4">
    <source>
        <dbReference type="Google" id="ProtNLM"/>
    </source>
</evidence>
<dbReference type="Pfam" id="PF07004">
    <property type="entry name" value="SHIPPO-rpt"/>
    <property type="match status" value="5"/>
</dbReference>
<feature type="region of interest" description="Disordered" evidence="1">
    <location>
        <begin position="57"/>
        <end position="122"/>
    </location>
</feature>
<organism evidence="2 3">
    <name type="scientific">Clavelina lepadiformis</name>
    <name type="common">Light-bulb sea squirt</name>
    <name type="synonym">Ascidia lepadiformis</name>
    <dbReference type="NCBI Taxonomy" id="159417"/>
    <lineage>
        <taxon>Eukaryota</taxon>
        <taxon>Metazoa</taxon>
        <taxon>Chordata</taxon>
        <taxon>Tunicata</taxon>
        <taxon>Ascidiacea</taxon>
        <taxon>Aplousobranchia</taxon>
        <taxon>Clavelinidae</taxon>
        <taxon>Clavelina</taxon>
    </lineage>
</organism>
<dbReference type="InterPro" id="IPR051291">
    <property type="entry name" value="CIMAP"/>
</dbReference>
<sequence length="251" mass="28006">MEDKDRKKVMIAARERGPGPGRYALPSSVGFKTHDFTKHMKPAYSFGHRLDNSMFSKDVSPGPKYHVSSRFTRVGPEGEPKYSMLARQPEPNLFQTPGPGTYKPETVHPPNERRAPRYSLSARTRSRSLDHFPAPNMYRIPSALGSHVPNRRSSPSFSISGRLSVRNFAEDLAKTPGPAQYRPIPPRNYKRSSPEYSLGARNFMPGDATKKPGPGAHSPGRAFGSLWRGRSFSMGIRHSEYLTPLIIDVAD</sequence>
<dbReference type="Proteomes" id="UP001642483">
    <property type="component" value="Unassembled WGS sequence"/>
</dbReference>
<dbReference type="PANTHER" id="PTHR21580:SF57">
    <property type="entry name" value="OUTER DENSE FIBER OF SPERM TAILS 3-LIKE 2-RELATED"/>
    <property type="match status" value="1"/>
</dbReference>